<evidence type="ECO:0000256" key="1">
    <source>
        <dbReference type="ARBA" id="ARBA00023054"/>
    </source>
</evidence>
<dbReference type="GO" id="GO:0000149">
    <property type="term" value="F:SNARE binding"/>
    <property type="evidence" value="ECO:0007669"/>
    <property type="project" value="TreeGrafter"/>
</dbReference>
<evidence type="ECO:0008006" key="6">
    <source>
        <dbReference type="Google" id="ProtNLM"/>
    </source>
</evidence>
<sequence length="762" mass="87677">MNIRPRCREWLPLCTQQLRLRNLQRIEGINIGDDGTDIRTSDALLYYTLHQSHESPSIYESEKLPYRKHLQQKWAEIECAALLKSNANCVCVKMWIWQPKTKEIVTNVYEEKQENSSEEPMSETFILSSALTREFVKSSKQPHSYDKLLFSWAVYFSGLIPIYQPNETKCCDNTLIFQMNDEFFTSPEHFSVKHLSDQLNASYQRFSKTGVLNSSMPIADEFSINSPHVSRSSSPDIVDWQKDLLRMSKSRYPQLSCERANVHNSYKLDKLLDIQQLQRQRLQTQRRSIELTEQIKMISLRCITKDQLKRGTRTTSLNASNSMTLTTSSYESYYHNHSMGRTLSMLLAEQQRIEPNQLFKAQKLQQQIESLHSKHRLLNYTRSIYAKRIEDLKRQLAQANGTRVQLQTSLSAKRHKLAAKQEKWNEYLATQFERRQRKQTIAQYLERRRSSLCMELTEIYPISRNHEGSYTICGVPFPSVDSYDYESSNANSFVSSDNITPLALSASLGYVAHLVQMIAVVTNRPLRNPIIHEGSHTRILNVVKEMPLISREYPLYSRSSIPTKPVKQGINLLNQNIAQLCYEITDIRCDMRASIENLLHIFRKLAEIEQSTTEVTTKLTSNNNNKCLTILTNDKQQMLYHNNHNHLHQQEMCYKSQNGQNVVALTKSHSSLEINALVSKPTAISLVHSLALNPNKVLINAEDATPPNDTELGSTSGSNERACRSVGSYSDDSLEEDCHTMSMQCYSNSDSNLTFHSVHQHI</sequence>
<evidence type="ECO:0000313" key="5">
    <source>
        <dbReference type="Proteomes" id="UP000092445"/>
    </source>
</evidence>
<reference evidence="5" key="1">
    <citation type="submission" date="2014-03" db="EMBL/GenBank/DDBJ databases">
        <authorList>
            <person name="Aksoy S."/>
            <person name="Warren W."/>
            <person name="Wilson R.K."/>
        </authorList>
    </citation>
    <scope>NUCLEOTIDE SEQUENCE [LARGE SCALE GENOMIC DNA]</scope>
    <source>
        <strain evidence="5">IAEA</strain>
    </source>
</reference>
<feature type="compositionally biased region" description="Polar residues" evidence="3">
    <location>
        <begin position="707"/>
        <end position="719"/>
    </location>
</feature>
<dbReference type="PANTHER" id="PTHR15157">
    <property type="entry name" value="UV RADIATION RESISTANCE-ASSOCIATED GENE PROTEIN"/>
    <property type="match status" value="1"/>
</dbReference>
<dbReference type="AlphaFoldDB" id="A0A1A9Z5Z8"/>
<feature type="coiled-coil region" evidence="2">
    <location>
        <begin position="382"/>
        <end position="409"/>
    </location>
</feature>
<evidence type="ECO:0000256" key="2">
    <source>
        <dbReference type="SAM" id="Coils"/>
    </source>
</evidence>
<reference evidence="4" key="2">
    <citation type="submission" date="2020-05" db="UniProtKB">
        <authorList>
            <consortium name="EnsemblMetazoa"/>
        </authorList>
    </citation>
    <scope>IDENTIFICATION</scope>
    <source>
        <strain evidence="4">IAEA</strain>
    </source>
</reference>
<dbReference type="PANTHER" id="PTHR15157:SF5">
    <property type="entry name" value="UV RADIATION RESISTANCE-ASSOCIATED GENE PROTEIN"/>
    <property type="match status" value="1"/>
</dbReference>
<accession>A0A1A9Z5Z8</accession>
<dbReference type="EnsemblMetazoa" id="GPAI004907-RA">
    <property type="protein sequence ID" value="GPAI004907-PA"/>
    <property type="gene ID" value="GPAI004907"/>
</dbReference>
<evidence type="ECO:0000313" key="4">
    <source>
        <dbReference type="EnsemblMetazoa" id="GPAI004907-PA"/>
    </source>
</evidence>
<dbReference type="VEuPathDB" id="VectorBase:GPAI004907"/>
<dbReference type="STRING" id="7398.A0A1A9Z5Z8"/>
<organism evidence="4 5">
    <name type="scientific">Glossina pallidipes</name>
    <name type="common">Tsetse fly</name>
    <dbReference type="NCBI Taxonomy" id="7398"/>
    <lineage>
        <taxon>Eukaryota</taxon>
        <taxon>Metazoa</taxon>
        <taxon>Ecdysozoa</taxon>
        <taxon>Arthropoda</taxon>
        <taxon>Hexapoda</taxon>
        <taxon>Insecta</taxon>
        <taxon>Pterygota</taxon>
        <taxon>Neoptera</taxon>
        <taxon>Endopterygota</taxon>
        <taxon>Diptera</taxon>
        <taxon>Brachycera</taxon>
        <taxon>Muscomorpha</taxon>
        <taxon>Hippoboscoidea</taxon>
        <taxon>Glossinidae</taxon>
        <taxon>Glossina</taxon>
    </lineage>
</organism>
<feature type="region of interest" description="Disordered" evidence="3">
    <location>
        <begin position="701"/>
        <end position="724"/>
    </location>
</feature>
<protein>
    <recommendedName>
        <fullName evidence="6">UV radiation resistance-associated gene protein</fullName>
    </recommendedName>
</protein>
<keyword evidence="5" id="KW-1185">Reference proteome</keyword>
<proteinExistence type="predicted"/>
<keyword evidence="1 2" id="KW-0175">Coiled coil</keyword>
<dbReference type="GO" id="GO:0035493">
    <property type="term" value="P:SNARE complex assembly"/>
    <property type="evidence" value="ECO:0007669"/>
    <property type="project" value="TreeGrafter"/>
</dbReference>
<name>A0A1A9Z5Z8_GLOPL</name>
<dbReference type="GO" id="GO:0000323">
    <property type="term" value="C:lytic vacuole"/>
    <property type="evidence" value="ECO:0007669"/>
    <property type="project" value="TreeGrafter"/>
</dbReference>
<dbReference type="GO" id="GO:0005768">
    <property type="term" value="C:endosome"/>
    <property type="evidence" value="ECO:0007669"/>
    <property type="project" value="TreeGrafter"/>
</dbReference>
<dbReference type="Proteomes" id="UP000092445">
    <property type="component" value="Unassembled WGS sequence"/>
</dbReference>
<evidence type="ECO:0000256" key="3">
    <source>
        <dbReference type="SAM" id="MobiDB-lite"/>
    </source>
</evidence>